<name>A0A7W6DQR4_9SPHN</name>
<dbReference type="InterPro" id="IPR018649">
    <property type="entry name" value="SHOCT"/>
</dbReference>
<dbReference type="InterPro" id="IPR008523">
    <property type="entry name" value="DUF805"/>
</dbReference>
<dbReference type="EMBL" id="JACIEB010000009">
    <property type="protein sequence ID" value="MBB3983444.1"/>
    <property type="molecule type" value="Genomic_DNA"/>
</dbReference>
<evidence type="ECO:0000313" key="4">
    <source>
        <dbReference type="Proteomes" id="UP000552757"/>
    </source>
</evidence>
<feature type="transmembrane region" description="Helical" evidence="1">
    <location>
        <begin position="142"/>
        <end position="164"/>
    </location>
</feature>
<dbReference type="PANTHER" id="PTHR34980:SF2">
    <property type="entry name" value="INNER MEMBRANE PROTEIN YHAH-RELATED"/>
    <property type="match status" value="1"/>
</dbReference>
<proteinExistence type="predicted"/>
<evidence type="ECO:0000259" key="2">
    <source>
        <dbReference type="Pfam" id="PF09851"/>
    </source>
</evidence>
<protein>
    <submittedName>
        <fullName evidence="3">Uncharacterized membrane protein YhaH (DUF805 family)</fullName>
    </submittedName>
</protein>
<keyword evidence="1" id="KW-0472">Membrane</keyword>
<feature type="transmembrane region" description="Helical" evidence="1">
    <location>
        <begin position="108"/>
        <end position="130"/>
    </location>
</feature>
<dbReference type="PANTHER" id="PTHR34980">
    <property type="entry name" value="INNER MEMBRANE PROTEIN-RELATED-RELATED"/>
    <property type="match status" value="1"/>
</dbReference>
<keyword evidence="1" id="KW-0812">Transmembrane</keyword>
<accession>A0A7W6DQR4</accession>
<keyword evidence="1" id="KW-1133">Transmembrane helix</keyword>
<reference evidence="3 4" key="1">
    <citation type="submission" date="2020-08" db="EMBL/GenBank/DDBJ databases">
        <title>Genomic Encyclopedia of Type Strains, Phase IV (KMG-IV): sequencing the most valuable type-strain genomes for metagenomic binning, comparative biology and taxonomic classification.</title>
        <authorList>
            <person name="Goeker M."/>
        </authorList>
    </citation>
    <scope>NUCLEOTIDE SEQUENCE [LARGE SCALE GENOMIC DNA]</scope>
    <source>
        <strain evidence="3 4">DSM 29348</strain>
    </source>
</reference>
<dbReference type="Pfam" id="PF05656">
    <property type="entry name" value="DUF805"/>
    <property type="match status" value="1"/>
</dbReference>
<gene>
    <name evidence="3" type="ORF">GGR44_003135</name>
</gene>
<evidence type="ECO:0000256" key="1">
    <source>
        <dbReference type="SAM" id="Phobius"/>
    </source>
</evidence>
<dbReference type="RefSeq" id="WP_183956387.1">
    <property type="nucleotide sequence ID" value="NZ_JACIEB010000009.1"/>
</dbReference>
<dbReference type="Pfam" id="PF09851">
    <property type="entry name" value="SHOCT"/>
    <property type="match status" value="1"/>
</dbReference>
<organism evidence="3 4">
    <name type="scientific">Sphingobium fontiphilum</name>
    <dbReference type="NCBI Taxonomy" id="944425"/>
    <lineage>
        <taxon>Bacteria</taxon>
        <taxon>Pseudomonadati</taxon>
        <taxon>Pseudomonadota</taxon>
        <taxon>Alphaproteobacteria</taxon>
        <taxon>Sphingomonadales</taxon>
        <taxon>Sphingomonadaceae</taxon>
        <taxon>Sphingobium</taxon>
    </lineage>
</organism>
<feature type="transmembrane region" description="Helical" evidence="1">
    <location>
        <begin position="76"/>
        <end position="96"/>
    </location>
</feature>
<comment type="caution">
    <text evidence="3">The sequence shown here is derived from an EMBL/GenBank/DDBJ whole genome shotgun (WGS) entry which is preliminary data.</text>
</comment>
<sequence length="180" mass="19792">MVDTEALQNLEKLNQLMKDGVISEAEFERSKERLLFGGAAAKASEGDPAADDHVGWMLLPLKRYAQFTGRASRREFWMFQLVPLGAIVGSAVVVAAAGEDEYVDLTGFGSMMLALLVLALVGLVVPQLAVQVRRFHDQNRSGWFAALNLIPYVGPFLVFVMMLLEGTSGDNRFGSDRRAR</sequence>
<dbReference type="AlphaFoldDB" id="A0A7W6DQR4"/>
<dbReference type="Proteomes" id="UP000552757">
    <property type="component" value="Unassembled WGS sequence"/>
</dbReference>
<feature type="domain" description="SHOCT" evidence="2">
    <location>
        <begin position="10"/>
        <end position="35"/>
    </location>
</feature>
<keyword evidence="4" id="KW-1185">Reference proteome</keyword>
<evidence type="ECO:0000313" key="3">
    <source>
        <dbReference type="EMBL" id="MBB3983444.1"/>
    </source>
</evidence>
<dbReference type="GO" id="GO:0005886">
    <property type="term" value="C:plasma membrane"/>
    <property type="evidence" value="ECO:0007669"/>
    <property type="project" value="TreeGrafter"/>
</dbReference>